<name>A0ABQ4DNR6_9CELL</name>
<dbReference type="InterPro" id="IPR013078">
    <property type="entry name" value="His_Pase_superF_clade-1"/>
</dbReference>
<dbReference type="SUPFAM" id="SSF53254">
    <property type="entry name" value="Phosphoglycerate mutase-like"/>
    <property type="match status" value="1"/>
</dbReference>
<keyword evidence="2" id="KW-1185">Reference proteome</keyword>
<dbReference type="EMBL" id="BONP01000018">
    <property type="protein sequence ID" value="GIG41000.1"/>
    <property type="molecule type" value="Genomic_DNA"/>
</dbReference>
<evidence type="ECO:0000313" key="1">
    <source>
        <dbReference type="EMBL" id="GIG41000.1"/>
    </source>
</evidence>
<dbReference type="Proteomes" id="UP000614741">
    <property type="component" value="Unassembled WGS sequence"/>
</dbReference>
<organism evidence="1 2">
    <name type="scientific">Cellulomonas phragmiteti</name>
    <dbReference type="NCBI Taxonomy" id="478780"/>
    <lineage>
        <taxon>Bacteria</taxon>
        <taxon>Bacillati</taxon>
        <taxon>Actinomycetota</taxon>
        <taxon>Actinomycetes</taxon>
        <taxon>Micrococcales</taxon>
        <taxon>Cellulomonadaceae</taxon>
        <taxon>Cellulomonas</taxon>
    </lineage>
</organism>
<dbReference type="CDD" id="cd07067">
    <property type="entry name" value="HP_PGM_like"/>
    <property type="match status" value="1"/>
</dbReference>
<protein>
    <submittedName>
        <fullName evidence="1">Phosphohistidine phosphatase</fullName>
    </submittedName>
</protein>
<evidence type="ECO:0000313" key="2">
    <source>
        <dbReference type="Proteomes" id="UP000614741"/>
    </source>
</evidence>
<sequence>MTPHRLVLLRHAKAEPAGAVVDHERPLALAGRRQAAAVGGALAAAGLAPTHVLCSSALRTRQTWEIARTALTTAGAADPEVAVTDLLYDASTGDLAAVLRTQPAEASTVLVVGHEPTVSHASGVLAGPGSDEAVLARVQRGMPTAAWTVLELDGAWDAVAPGALRLVHLDRPD</sequence>
<proteinExistence type="predicted"/>
<dbReference type="PANTHER" id="PTHR47623">
    <property type="entry name" value="OS09G0287300 PROTEIN"/>
    <property type="match status" value="1"/>
</dbReference>
<dbReference type="Pfam" id="PF00300">
    <property type="entry name" value="His_Phos_1"/>
    <property type="match status" value="1"/>
</dbReference>
<accession>A0ABQ4DNR6</accession>
<dbReference type="InterPro" id="IPR029033">
    <property type="entry name" value="His_PPase_superfam"/>
</dbReference>
<reference evidence="1 2" key="1">
    <citation type="submission" date="2021-01" db="EMBL/GenBank/DDBJ databases">
        <title>Whole genome shotgun sequence of Cellulomonas phragmiteti NBRC 110785.</title>
        <authorList>
            <person name="Komaki H."/>
            <person name="Tamura T."/>
        </authorList>
    </citation>
    <scope>NUCLEOTIDE SEQUENCE [LARGE SCALE GENOMIC DNA]</scope>
    <source>
        <strain evidence="1 2">NBRC 110785</strain>
    </source>
</reference>
<dbReference type="PANTHER" id="PTHR47623:SF1">
    <property type="entry name" value="OS09G0287300 PROTEIN"/>
    <property type="match status" value="1"/>
</dbReference>
<gene>
    <name evidence="1" type="ORF">Cph01nite_27620</name>
</gene>
<dbReference type="RefSeq" id="WP_203675198.1">
    <property type="nucleotide sequence ID" value="NZ_BONP01000018.1"/>
</dbReference>
<dbReference type="SMART" id="SM00855">
    <property type="entry name" value="PGAM"/>
    <property type="match status" value="1"/>
</dbReference>
<dbReference type="Gene3D" id="3.40.50.1240">
    <property type="entry name" value="Phosphoglycerate mutase-like"/>
    <property type="match status" value="1"/>
</dbReference>
<comment type="caution">
    <text evidence="1">The sequence shown here is derived from an EMBL/GenBank/DDBJ whole genome shotgun (WGS) entry which is preliminary data.</text>
</comment>